<keyword evidence="2" id="KW-1185">Reference proteome</keyword>
<evidence type="ECO:0000313" key="1">
    <source>
        <dbReference type="EMBL" id="GBP98277.1"/>
    </source>
</evidence>
<comment type="caution">
    <text evidence="1">The sequence shown here is derived from an EMBL/GenBank/DDBJ whole genome shotgun (WGS) entry which is preliminary data.</text>
</comment>
<organism evidence="1 2">
    <name type="scientific">Eumeta variegata</name>
    <name type="common">Bagworm moth</name>
    <name type="synonym">Eumeta japonica</name>
    <dbReference type="NCBI Taxonomy" id="151549"/>
    <lineage>
        <taxon>Eukaryota</taxon>
        <taxon>Metazoa</taxon>
        <taxon>Ecdysozoa</taxon>
        <taxon>Arthropoda</taxon>
        <taxon>Hexapoda</taxon>
        <taxon>Insecta</taxon>
        <taxon>Pterygota</taxon>
        <taxon>Neoptera</taxon>
        <taxon>Endopterygota</taxon>
        <taxon>Lepidoptera</taxon>
        <taxon>Glossata</taxon>
        <taxon>Ditrysia</taxon>
        <taxon>Tineoidea</taxon>
        <taxon>Psychidae</taxon>
        <taxon>Oiketicinae</taxon>
        <taxon>Eumeta</taxon>
    </lineage>
</organism>
<dbReference type="Proteomes" id="UP000299102">
    <property type="component" value="Unassembled WGS sequence"/>
</dbReference>
<gene>
    <name evidence="1" type="ORF">EVAR_99031_1</name>
</gene>
<reference evidence="1 2" key="1">
    <citation type="journal article" date="2019" name="Commun. Biol.">
        <title>The bagworm genome reveals a unique fibroin gene that provides high tensile strength.</title>
        <authorList>
            <person name="Kono N."/>
            <person name="Nakamura H."/>
            <person name="Ohtoshi R."/>
            <person name="Tomita M."/>
            <person name="Numata K."/>
            <person name="Arakawa K."/>
        </authorList>
    </citation>
    <scope>NUCLEOTIDE SEQUENCE [LARGE SCALE GENOMIC DNA]</scope>
</reference>
<sequence length="124" mass="14019">MLVRFGHLTSTSGEDMRYESITAHTAETVIGMDTASEFDTRNVQCRELAAFITMRGSVASACVTADGCSWPRGLRSIDQQITYSRNQKIRSTLFDPDREVCLSVYKLHYDSMQNFRSNSFPVFS</sequence>
<proteinExistence type="predicted"/>
<protein>
    <submittedName>
        <fullName evidence="1">Uncharacterized protein</fullName>
    </submittedName>
</protein>
<dbReference type="AlphaFoldDB" id="A0A4C2AI21"/>
<name>A0A4C2AI21_EUMVA</name>
<evidence type="ECO:0000313" key="2">
    <source>
        <dbReference type="Proteomes" id="UP000299102"/>
    </source>
</evidence>
<accession>A0A4C2AI21</accession>
<dbReference type="EMBL" id="BGZK01003105">
    <property type="protein sequence ID" value="GBP98277.1"/>
    <property type="molecule type" value="Genomic_DNA"/>
</dbReference>